<reference evidence="3" key="2">
    <citation type="submission" date="2020-05" db="UniProtKB">
        <authorList>
            <consortium name="EnsemblMetazoa"/>
        </authorList>
    </citation>
    <scope>IDENTIFICATION</scope>
    <source>
        <strain evidence="3">IAEA</strain>
    </source>
</reference>
<evidence type="ECO:0000313" key="3">
    <source>
        <dbReference type="EnsemblMetazoa" id="GBRI029750-PA"/>
    </source>
</evidence>
<dbReference type="Proteomes" id="UP000091820">
    <property type="component" value="Unassembled WGS sequence"/>
</dbReference>
<organism evidence="3 4">
    <name type="scientific">Glossina brevipalpis</name>
    <dbReference type="NCBI Taxonomy" id="37001"/>
    <lineage>
        <taxon>Eukaryota</taxon>
        <taxon>Metazoa</taxon>
        <taxon>Ecdysozoa</taxon>
        <taxon>Arthropoda</taxon>
        <taxon>Hexapoda</taxon>
        <taxon>Insecta</taxon>
        <taxon>Pterygota</taxon>
        <taxon>Neoptera</taxon>
        <taxon>Endopterygota</taxon>
        <taxon>Diptera</taxon>
        <taxon>Brachycera</taxon>
        <taxon>Muscomorpha</taxon>
        <taxon>Hippoboscoidea</taxon>
        <taxon>Glossinidae</taxon>
        <taxon>Glossina</taxon>
    </lineage>
</organism>
<dbReference type="GO" id="GO:0008270">
    <property type="term" value="F:zinc ion binding"/>
    <property type="evidence" value="ECO:0007669"/>
    <property type="project" value="InterPro"/>
</dbReference>
<accession>A0A1A9WRQ0</accession>
<dbReference type="Gene3D" id="3.10.200.10">
    <property type="entry name" value="Alpha carbonic anhydrase"/>
    <property type="match status" value="1"/>
</dbReference>
<keyword evidence="4" id="KW-1185">Reference proteome</keyword>
<evidence type="ECO:0000313" key="4">
    <source>
        <dbReference type="Proteomes" id="UP000091820"/>
    </source>
</evidence>
<dbReference type="GO" id="GO:0005737">
    <property type="term" value="C:cytoplasm"/>
    <property type="evidence" value="ECO:0007669"/>
    <property type="project" value="TreeGrafter"/>
</dbReference>
<dbReference type="InterPro" id="IPR023561">
    <property type="entry name" value="Carbonic_anhydrase_a-class"/>
</dbReference>
<dbReference type="AlphaFoldDB" id="A0A1A9WRQ0"/>
<dbReference type="InterPro" id="IPR001148">
    <property type="entry name" value="CA_dom"/>
</dbReference>
<dbReference type="Pfam" id="PF00194">
    <property type="entry name" value="Carb_anhydrase"/>
    <property type="match status" value="1"/>
</dbReference>
<dbReference type="EnsemblMetazoa" id="GBRI029750-RA">
    <property type="protein sequence ID" value="GBRI029750-PA"/>
    <property type="gene ID" value="GBRI029750"/>
</dbReference>
<evidence type="ECO:0000259" key="2">
    <source>
        <dbReference type="PROSITE" id="PS51144"/>
    </source>
</evidence>
<name>A0A1A9WRQ0_9MUSC</name>
<dbReference type="CDD" id="cd00326">
    <property type="entry name" value="alpha_CA"/>
    <property type="match status" value="1"/>
</dbReference>
<proteinExistence type="inferred from homology"/>
<dbReference type="STRING" id="37001.A0A1A9WRQ0"/>
<dbReference type="VEuPathDB" id="VectorBase:GBRI029750"/>
<reference evidence="4" key="1">
    <citation type="submission" date="2014-03" db="EMBL/GenBank/DDBJ databases">
        <authorList>
            <person name="Aksoy S."/>
            <person name="Warren W."/>
            <person name="Wilson R.K."/>
        </authorList>
    </citation>
    <scope>NUCLEOTIDE SEQUENCE [LARGE SCALE GENOMIC DNA]</scope>
    <source>
        <strain evidence="4">IAEA</strain>
    </source>
</reference>
<dbReference type="SUPFAM" id="SSF51069">
    <property type="entry name" value="Carbonic anhydrase"/>
    <property type="match status" value="1"/>
</dbReference>
<dbReference type="PROSITE" id="PS51144">
    <property type="entry name" value="ALPHA_CA_2"/>
    <property type="match status" value="1"/>
</dbReference>
<protein>
    <recommendedName>
        <fullName evidence="2">Alpha-carbonic anhydrase domain-containing protein</fullName>
    </recommendedName>
</protein>
<feature type="domain" description="Alpha-carbonic anhydrase" evidence="2">
    <location>
        <begin position="1"/>
        <end position="158"/>
    </location>
</feature>
<dbReference type="PANTHER" id="PTHR18952">
    <property type="entry name" value="CARBONIC ANHYDRASE"/>
    <property type="match status" value="1"/>
</dbReference>
<dbReference type="InterPro" id="IPR036398">
    <property type="entry name" value="CA_dom_sf"/>
</dbReference>
<evidence type="ECO:0000256" key="1">
    <source>
        <dbReference type="ARBA" id="ARBA00010718"/>
    </source>
</evidence>
<dbReference type="GO" id="GO:0004089">
    <property type="term" value="F:carbonate dehydratase activity"/>
    <property type="evidence" value="ECO:0007669"/>
    <property type="project" value="InterPro"/>
</dbReference>
<sequence>MHIVHRNTLYETVDEATMHPDGLAVLGIFFERSNNPTFSYPGLNEIFNVLPEVREYESSAQLNNRITMRQLLGNVNTKVFFSYSGSLTTPPCSEAVRWFVFPDPLTISEEQINRFFLILDPNGIKQDSMLLSDFVDLSGVDIDIDDEGLHAKGTAAVVLWDIEQTDRVTVNTDRYGRIVEFSCDIIT</sequence>
<comment type="similarity">
    <text evidence="1">Belongs to the alpha-carbonic anhydrase family.</text>
</comment>
<dbReference type="PANTHER" id="PTHR18952:SF137">
    <property type="entry name" value="CARBONIC ANHYDRASE"/>
    <property type="match status" value="1"/>
</dbReference>
<dbReference type="SMART" id="SM01057">
    <property type="entry name" value="Carb_anhydrase"/>
    <property type="match status" value="1"/>
</dbReference>